<dbReference type="Proteomes" id="UP000034837">
    <property type="component" value="Unassembled WGS sequence"/>
</dbReference>
<dbReference type="Gene3D" id="3.40.50.920">
    <property type="match status" value="1"/>
</dbReference>
<dbReference type="Pfam" id="PF02780">
    <property type="entry name" value="Transketolase_C"/>
    <property type="match status" value="1"/>
</dbReference>
<dbReference type="PANTHER" id="PTHR43257">
    <property type="entry name" value="PYRUVATE DEHYDROGENASE E1 COMPONENT BETA SUBUNIT"/>
    <property type="match status" value="1"/>
</dbReference>
<keyword evidence="3" id="KW-0786">Thiamine pyrophosphate</keyword>
<sequence>MLKKNREIKYSQALNEAVSQTMEEDEKVFVMGEGVDYKNGIFGSTSGLVERFGQARVFDIPLAEDAMTGIGIGSALLGMKPIMVHARIDFLMLTMNQLVNHAAKWPYMCGGNVPIVVRAIIGRGWGQGPQHSQSLQALFAHIPGLKVIMPVTPHDAKGMLVSAIKDSGPVICLEHRWLYDKIGEVLENIYEVPIGKGRLEREGRDVTIVAVSQMVLEAAEAANYLQGRGISAEVIDLRTVRPIDGGIVCNSVKKTGRLVIADTGWKACGISAEVAAIAVENVAKHLKANIVRIALPDLPTPTAFSMDNEYYPGRDDIINSVLKMFGAEAEKKNKINISKQFKGSF</sequence>
<evidence type="ECO:0000313" key="6">
    <source>
        <dbReference type="Proteomes" id="UP000034837"/>
    </source>
</evidence>
<dbReference type="SUPFAM" id="SSF52922">
    <property type="entry name" value="TK C-terminal domain-like"/>
    <property type="match status" value="1"/>
</dbReference>
<dbReference type="InterPro" id="IPR009014">
    <property type="entry name" value="Transketo_C/PFOR_II"/>
</dbReference>
<dbReference type="InterPro" id="IPR029061">
    <property type="entry name" value="THDP-binding"/>
</dbReference>
<dbReference type="FunFam" id="3.40.50.970:FF:000001">
    <property type="entry name" value="Pyruvate dehydrogenase E1 beta subunit"/>
    <property type="match status" value="1"/>
</dbReference>
<evidence type="ECO:0000256" key="1">
    <source>
        <dbReference type="ARBA" id="ARBA00001964"/>
    </source>
</evidence>
<feature type="domain" description="Transketolase-like pyrimidine-binding" evidence="4">
    <location>
        <begin position="8"/>
        <end position="181"/>
    </location>
</feature>
<dbReference type="PATRIC" id="fig|1619039.3.peg.862"/>
<dbReference type="Pfam" id="PF02779">
    <property type="entry name" value="Transket_pyr"/>
    <property type="match status" value="1"/>
</dbReference>
<dbReference type="SMART" id="SM00861">
    <property type="entry name" value="Transket_pyr"/>
    <property type="match status" value="1"/>
</dbReference>
<dbReference type="AlphaFoldDB" id="A0A0G1A6K5"/>
<dbReference type="PANTHER" id="PTHR43257:SF2">
    <property type="entry name" value="PYRUVATE DEHYDROGENASE E1 COMPONENT SUBUNIT BETA"/>
    <property type="match status" value="1"/>
</dbReference>
<dbReference type="InterPro" id="IPR033248">
    <property type="entry name" value="Transketolase_C"/>
</dbReference>
<accession>A0A0G1A6K5</accession>
<protein>
    <submittedName>
        <fullName evidence="5">Transketolase domain protein</fullName>
    </submittedName>
</protein>
<organism evidence="5 6">
    <name type="scientific">Candidatus Magasanikbacteria bacterium GW2011_GWA2_42_32</name>
    <dbReference type="NCBI Taxonomy" id="1619039"/>
    <lineage>
        <taxon>Bacteria</taxon>
        <taxon>Candidatus Magasanikiibacteriota</taxon>
    </lineage>
</organism>
<reference evidence="5 6" key="1">
    <citation type="journal article" date="2015" name="Nature">
        <title>rRNA introns, odd ribosomes, and small enigmatic genomes across a large radiation of phyla.</title>
        <authorList>
            <person name="Brown C.T."/>
            <person name="Hug L.A."/>
            <person name="Thomas B.C."/>
            <person name="Sharon I."/>
            <person name="Castelle C.J."/>
            <person name="Singh A."/>
            <person name="Wilkins M.J."/>
            <person name="Williams K.H."/>
            <person name="Banfield J.F."/>
        </authorList>
    </citation>
    <scope>NUCLEOTIDE SEQUENCE [LARGE SCALE GENOMIC DNA]</scope>
</reference>
<dbReference type="SUPFAM" id="SSF52518">
    <property type="entry name" value="Thiamin diphosphate-binding fold (THDP-binding)"/>
    <property type="match status" value="1"/>
</dbReference>
<comment type="caution">
    <text evidence="5">The sequence shown here is derived from an EMBL/GenBank/DDBJ whole genome shotgun (WGS) entry which is preliminary data.</text>
</comment>
<gene>
    <name evidence="5" type="ORF">UV20_C0007G0014</name>
</gene>
<dbReference type="FunFam" id="3.40.50.920:FF:000001">
    <property type="entry name" value="Pyruvate dehydrogenase E1 beta subunit"/>
    <property type="match status" value="1"/>
</dbReference>
<dbReference type="CDD" id="cd07036">
    <property type="entry name" value="TPP_PYR_E1-PDHc-beta_like"/>
    <property type="match status" value="1"/>
</dbReference>
<keyword evidence="2" id="KW-0560">Oxidoreductase</keyword>
<proteinExistence type="predicted"/>
<evidence type="ECO:0000259" key="4">
    <source>
        <dbReference type="SMART" id="SM00861"/>
    </source>
</evidence>
<evidence type="ECO:0000256" key="3">
    <source>
        <dbReference type="ARBA" id="ARBA00023052"/>
    </source>
</evidence>
<comment type="cofactor">
    <cofactor evidence="1">
        <name>thiamine diphosphate</name>
        <dbReference type="ChEBI" id="CHEBI:58937"/>
    </cofactor>
</comment>
<evidence type="ECO:0000256" key="2">
    <source>
        <dbReference type="ARBA" id="ARBA00023002"/>
    </source>
</evidence>
<name>A0A0G1A6K5_9BACT</name>
<evidence type="ECO:0000313" key="5">
    <source>
        <dbReference type="EMBL" id="KKS56677.1"/>
    </source>
</evidence>
<dbReference type="InterPro" id="IPR005475">
    <property type="entry name" value="Transketolase-like_Pyr-bd"/>
</dbReference>
<dbReference type="GO" id="GO:0016491">
    <property type="term" value="F:oxidoreductase activity"/>
    <property type="evidence" value="ECO:0007669"/>
    <property type="project" value="UniProtKB-KW"/>
</dbReference>
<dbReference type="Gene3D" id="3.40.50.970">
    <property type="match status" value="1"/>
</dbReference>
<dbReference type="EMBL" id="LCDO01000007">
    <property type="protein sequence ID" value="KKS56677.1"/>
    <property type="molecule type" value="Genomic_DNA"/>
</dbReference>